<dbReference type="Gene3D" id="3.40.30.10">
    <property type="entry name" value="Glutaredoxin"/>
    <property type="match status" value="1"/>
</dbReference>
<dbReference type="Proteomes" id="UP000298714">
    <property type="component" value="Chromosome"/>
</dbReference>
<evidence type="ECO:0000313" key="3">
    <source>
        <dbReference type="Proteomes" id="UP000298714"/>
    </source>
</evidence>
<evidence type="ECO:0000259" key="1">
    <source>
        <dbReference type="Pfam" id="PF13417"/>
    </source>
</evidence>
<feature type="domain" description="GST N-terminal" evidence="1">
    <location>
        <begin position="6"/>
        <end position="78"/>
    </location>
</feature>
<accession>A0A4D7CBN7</accession>
<sequence length="197" mass="22018">MQPIKLYGGHVSLYTAKARAFLLNKRLPFDEIQATRSVYKDIVIPKTGVRYVPVVELPDGRFVQDTSEIIDALDPLSPLNPAYPESPGQRLAALLMECVADEWLLLPAMLFRWTRNRDWAVKQFGMFSGPELSVAQQHEIGEKLCQPFAGALPLLGVTRRRHPPSMPCTRTSCASSRTISCSIAMFSAGGRRLQTMR</sequence>
<reference evidence="3" key="1">
    <citation type="submission" date="2019-04" db="EMBL/GenBank/DDBJ databases">
        <title>Complete genome sequence of Sphingomonas sp. W1-2-3.</title>
        <authorList>
            <person name="Im W.T."/>
        </authorList>
    </citation>
    <scope>NUCLEOTIDE SEQUENCE [LARGE SCALE GENOMIC DNA]</scope>
    <source>
        <strain evidence="3">W1-2-3</strain>
    </source>
</reference>
<evidence type="ECO:0000313" key="2">
    <source>
        <dbReference type="EMBL" id="QCI78882.1"/>
    </source>
</evidence>
<dbReference type="RefSeq" id="WP_222873657.1">
    <property type="nucleotide sequence ID" value="NZ_CP039704.1"/>
</dbReference>
<dbReference type="Gene3D" id="1.20.1050.10">
    <property type="match status" value="1"/>
</dbReference>
<proteinExistence type="predicted"/>
<gene>
    <name evidence="2" type="ORF">E6W36_02500</name>
</gene>
<protein>
    <recommendedName>
        <fullName evidence="1">GST N-terminal domain-containing protein</fullName>
    </recommendedName>
</protein>
<dbReference type="InterPro" id="IPR036249">
    <property type="entry name" value="Thioredoxin-like_sf"/>
</dbReference>
<dbReference type="EMBL" id="CP039704">
    <property type="protein sequence ID" value="QCI78882.1"/>
    <property type="molecule type" value="Genomic_DNA"/>
</dbReference>
<dbReference type="SUPFAM" id="SSF52833">
    <property type="entry name" value="Thioredoxin-like"/>
    <property type="match status" value="1"/>
</dbReference>
<dbReference type="KEGG" id="hgn:E6W36_02500"/>
<keyword evidence="3" id="KW-1185">Reference proteome</keyword>
<dbReference type="AlphaFoldDB" id="A0A4D7CBN7"/>
<dbReference type="InterPro" id="IPR004045">
    <property type="entry name" value="Glutathione_S-Trfase_N"/>
</dbReference>
<dbReference type="Pfam" id="PF13417">
    <property type="entry name" value="GST_N_3"/>
    <property type="match status" value="1"/>
</dbReference>
<name>A0A4D7CBN7_9SPHN</name>
<organism evidence="2 3">
    <name type="scientific">Hankyongella ginsenosidimutans</name>
    <dbReference type="NCBI Taxonomy" id="1763828"/>
    <lineage>
        <taxon>Bacteria</taxon>
        <taxon>Pseudomonadati</taxon>
        <taxon>Pseudomonadota</taxon>
        <taxon>Alphaproteobacteria</taxon>
        <taxon>Sphingomonadales</taxon>
        <taxon>Sphingomonadaceae</taxon>
        <taxon>Hankyongella</taxon>
    </lineage>
</organism>